<keyword evidence="4" id="KW-1185">Reference proteome</keyword>
<dbReference type="Gene3D" id="3.40.50.1820">
    <property type="entry name" value="alpha/beta hydrolase"/>
    <property type="match status" value="1"/>
</dbReference>
<protein>
    <submittedName>
        <fullName evidence="3">Alpha/beta hydrolase</fullName>
    </submittedName>
</protein>
<dbReference type="SUPFAM" id="SSF53474">
    <property type="entry name" value="alpha/beta-Hydrolases"/>
    <property type="match status" value="1"/>
</dbReference>
<accession>A0ABY8EWY2</accession>
<proteinExistence type="predicted"/>
<evidence type="ECO:0000313" key="3">
    <source>
        <dbReference type="EMBL" id="WFE87404.1"/>
    </source>
</evidence>
<sequence length="269" mass="29911">MNEQETFDWDDAYANAAHIQDAATYPPRWAKDANQFRDSWPIQDIDVPYGDSERQRLDVFSPDGPSRGLVVLVHGGYWLRFDKSSWSHLAEGCLNQNWAVCLPSYDLAPLVKIEEITLQIGDAIKTAGGRLDGPIRLVGHSAGGHLVTRMLCPDTPLSADTLGRIEKVVSISGLHDLRPLRKTAMNESFDLSEGEAERESPALVRPLRECPVVAWVGEDERPEFVRQSNLLAQAWPTATCHVEPGRHHFDVIEDLINPDSGLVSALLKD</sequence>
<dbReference type="GO" id="GO:0016787">
    <property type="term" value="F:hydrolase activity"/>
    <property type="evidence" value="ECO:0007669"/>
    <property type="project" value="UniProtKB-KW"/>
</dbReference>
<evidence type="ECO:0000313" key="4">
    <source>
        <dbReference type="Proteomes" id="UP001209803"/>
    </source>
</evidence>
<gene>
    <name evidence="3" type="ORF">K1718_14615</name>
</gene>
<name>A0ABY8EWY2_9HYPH</name>
<dbReference type="RefSeq" id="WP_265681931.1">
    <property type="nucleotide sequence ID" value="NZ_CP120863.1"/>
</dbReference>
<dbReference type="PANTHER" id="PTHR48081">
    <property type="entry name" value="AB HYDROLASE SUPERFAMILY PROTEIN C4A8.06C"/>
    <property type="match status" value="1"/>
</dbReference>
<dbReference type="InterPro" id="IPR029058">
    <property type="entry name" value="AB_hydrolase_fold"/>
</dbReference>
<feature type="domain" description="AB hydrolase-1" evidence="2">
    <location>
        <begin position="70"/>
        <end position="246"/>
    </location>
</feature>
<evidence type="ECO:0000259" key="2">
    <source>
        <dbReference type="Pfam" id="PF12697"/>
    </source>
</evidence>
<dbReference type="Pfam" id="PF12697">
    <property type="entry name" value="Abhydrolase_6"/>
    <property type="match status" value="1"/>
</dbReference>
<dbReference type="EMBL" id="CP120863">
    <property type="protein sequence ID" value="WFE87404.1"/>
    <property type="molecule type" value="Genomic_DNA"/>
</dbReference>
<evidence type="ECO:0000256" key="1">
    <source>
        <dbReference type="ARBA" id="ARBA00022801"/>
    </source>
</evidence>
<keyword evidence="1 3" id="KW-0378">Hydrolase</keyword>
<dbReference type="Proteomes" id="UP001209803">
    <property type="component" value="Chromosome"/>
</dbReference>
<organism evidence="3 4">
    <name type="scientific">Roseibium porphyridii</name>
    <dbReference type="NCBI Taxonomy" id="2866279"/>
    <lineage>
        <taxon>Bacteria</taxon>
        <taxon>Pseudomonadati</taxon>
        <taxon>Pseudomonadota</taxon>
        <taxon>Alphaproteobacteria</taxon>
        <taxon>Hyphomicrobiales</taxon>
        <taxon>Stappiaceae</taxon>
        <taxon>Roseibium</taxon>
    </lineage>
</organism>
<reference evidence="3 4" key="1">
    <citation type="submission" date="2023-03" db="EMBL/GenBank/DDBJ databases">
        <title>Roseibium porphyridii sp. nov. and Roseibium rhodosorbium sp. nov. isolated from marine algae, Porphyridium cruentum and Rhodosorus marinus, respectively.</title>
        <authorList>
            <person name="Lee M.W."/>
            <person name="Choi B.J."/>
            <person name="Lee J.K."/>
            <person name="Choi D.G."/>
            <person name="Baek J.H."/>
            <person name="Bayburt H."/>
            <person name="Kim J.M."/>
            <person name="Han D.M."/>
            <person name="Kim K.H."/>
            <person name="Jeon C.O."/>
        </authorList>
    </citation>
    <scope>NUCLEOTIDE SEQUENCE [LARGE SCALE GENOMIC DNA]</scope>
    <source>
        <strain evidence="3 4">KMA01</strain>
    </source>
</reference>
<dbReference type="InterPro" id="IPR000073">
    <property type="entry name" value="AB_hydrolase_1"/>
</dbReference>
<dbReference type="PANTHER" id="PTHR48081:SF33">
    <property type="entry name" value="KYNURENINE FORMAMIDASE"/>
    <property type="match status" value="1"/>
</dbReference>
<dbReference type="InterPro" id="IPR050300">
    <property type="entry name" value="GDXG_lipolytic_enzyme"/>
</dbReference>